<reference evidence="3" key="1">
    <citation type="submission" date="2019-04" db="EMBL/GenBank/DDBJ databases">
        <title>Friends and foes A comparative genomics studyof 23 Aspergillus species from section Flavi.</title>
        <authorList>
            <consortium name="DOE Joint Genome Institute"/>
            <person name="Kjaerbolling I."/>
            <person name="Vesth T."/>
            <person name="Frisvad J.C."/>
            <person name="Nybo J.L."/>
            <person name="Theobald S."/>
            <person name="Kildgaard S."/>
            <person name="Isbrandt T."/>
            <person name="Kuo A."/>
            <person name="Sato A."/>
            <person name="Lyhne E.K."/>
            <person name="Kogle M.E."/>
            <person name="Wiebenga A."/>
            <person name="Kun R.S."/>
            <person name="Lubbers R.J."/>
            <person name="Makela M.R."/>
            <person name="Barry K."/>
            <person name="Chovatia M."/>
            <person name="Clum A."/>
            <person name="Daum C."/>
            <person name="Haridas S."/>
            <person name="He G."/>
            <person name="LaButti K."/>
            <person name="Lipzen A."/>
            <person name="Mondo S."/>
            <person name="Riley R."/>
            <person name="Salamov A."/>
            <person name="Simmons B.A."/>
            <person name="Magnuson J.K."/>
            <person name="Henrissat B."/>
            <person name="Mortensen U.H."/>
            <person name="Larsen T.O."/>
            <person name="Devries R.P."/>
            <person name="Grigoriev I.V."/>
            <person name="Machida M."/>
            <person name="Baker S.E."/>
            <person name="Andersen M.R."/>
        </authorList>
    </citation>
    <scope>NUCLEOTIDE SEQUENCE [LARGE SCALE GENOMIC DNA]</scope>
    <source>
        <strain evidence="3">CBS 130015</strain>
    </source>
</reference>
<proteinExistence type="predicted"/>
<accession>A0A5N6WBH1</accession>
<name>A0A5N6WBH1_9EURO</name>
<feature type="compositionally biased region" description="Polar residues" evidence="1">
    <location>
        <begin position="49"/>
        <end position="63"/>
    </location>
</feature>
<evidence type="ECO:0000313" key="3">
    <source>
        <dbReference type="Proteomes" id="UP000325433"/>
    </source>
</evidence>
<dbReference type="AlphaFoldDB" id="A0A5N6WBH1"/>
<evidence type="ECO:0000313" key="2">
    <source>
        <dbReference type="EMBL" id="KAE8318207.1"/>
    </source>
</evidence>
<gene>
    <name evidence="2" type="ORF">BDV41DRAFT_413577</name>
</gene>
<evidence type="ECO:0000256" key="1">
    <source>
        <dbReference type="SAM" id="MobiDB-lite"/>
    </source>
</evidence>
<protein>
    <submittedName>
        <fullName evidence="2">Uncharacterized protein</fullName>
    </submittedName>
</protein>
<sequence length="140" mass="15876">MSLTHCDRTWITSTSRSSTFTNKLFNTNRSRSTKDSSDWQRSRGRSPLETRNTLDVSQSNGAWNINLEPTPHQARDRISPIRPDLSTDDPSRYHGPDIVRLAGNRALPREGPHVIGITSENYLHDGIGIDELCRMVRSFV</sequence>
<organism evidence="2 3">
    <name type="scientific">Aspergillus transmontanensis</name>
    <dbReference type="NCBI Taxonomy" id="1034304"/>
    <lineage>
        <taxon>Eukaryota</taxon>
        <taxon>Fungi</taxon>
        <taxon>Dikarya</taxon>
        <taxon>Ascomycota</taxon>
        <taxon>Pezizomycotina</taxon>
        <taxon>Eurotiomycetes</taxon>
        <taxon>Eurotiomycetidae</taxon>
        <taxon>Eurotiales</taxon>
        <taxon>Aspergillaceae</taxon>
        <taxon>Aspergillus</taxon>
        <taxon>Aspergillus subgen. Circumdati</taxon>
    </lineage>
</organism>
<dbReference type="EMBL" id="ML738298">
    <property type="protein sequence ID" value="KAE8318207.1"/>
    <property type="molecule type" value="Genomic_DNA"/>
</dbReference>
<keyword evidence="3" id="KW-1185">Reference proteome</keyword>
<feature type="region of interest" description="Disordered" evidence="1">
    <location>
        <begin position="25"/>
        <end position="95"/>
    </location>
</feature>
<feature type="compositionally biased region" description="Basic and acidic residues" evidence="1">
    <location>
        <begin position="32"/>
        <end position="41"/>
    </location>
</feature>
<dbReference type="Proteomes" id="UP000325433">
    <property type="component" value="Unassembled WGS sequence"/>
</dbReference>